<gene>
    <name evidence="3" type="ORF">BUALT_Bualt18G0112200</name>
</gene>
<evidence type="ECO:0000313" key="3">
    <source>
        <dbReference type="EMBL" id="KAG8365507.1"/>
    </source>
</evidence>
<evidence type="ECO:0000256" key="1">
    <source>
        <dbReference type="SAM" id="MobiDB-lite"/>
    </source>
</evidence>
<evidence type="ECO:0000256" key="2">
    <source>
        <dbReference type="SAM" id="SignalP"/>
    </source>
</evidence>
<evidence type="ECO:0000313" key="4">
    <source>
        <dbReference type="Proteomes" id="UP000826271"/>
    </source>
</evidence>
<dbReference type="Proteomes" id="UP000826271">
    <property type="component" value="Unassembled WGS sequence"/>
</dbReference>
<dbReference type="AlphaFoldDB" id="A0AAV6WDU9"/>
<organism evidence="3 4">
    <name type="scientific">Buddleja alternifolia</name>
    <dbReference type="NCBI Taxonomy" id="168488"/>
    <lineage>
        <taxon>Eukaryota</taxon>
        <taxon>Viridiplantae</taxon>
        <taxon>Streptophyta</taxon>
        <taxon>Embryophyta</taxon>
        <taxon>Tracheophyta</taxon>
        <taxon>Spermatophyta</taxon>
        <taxon>Magnoliopsida</taxon>
        <taxon>eudicotyledons</taxon>
        <taxon>Gunneridae</taxon>
        <taxon>Pentapetalae</taxon>
        <taxon>asterids</taxon>
        <taxon>lamiids</taxon>
        <taxon>Lamiales</taxon>
        <taxon>Scrophulariaceae</taxon>
        <taxon>Buddlejeae</taxon>
        <taxon>Buddleja</taxon>
    </lineage>
</organism>
<keyword evidence="4" id="KW-1185">Reference proteome</keyword>
<name>A0AAV6WDU9_9LAMI</name>
<proteinExistence type="predicted"/>
<reference evidence="3" key="1">
    <citation type="submission" date="2019-10" db="EMBL/GenBank/DDBJ databases">
        <authorList>
            <person name="Zhang R."/>
            <person name="Pan Y."/>
            <person name="Wang J."/>
            <person name="Ma R."/>
            <person name="Yu S."/>
        </authorList>
    </citation>
    <scope>NUCLEOTIDE SEQUENCE</scope>
    <source>
        <strain evidence="3">LA-IB0</strain>
        <tissue evidence="3">Leaf</tissue>
    </source>
</reference>
<feature type="region of interest" description="Disordered" evidence="1">
    <location>
        <begin position="28"/>
        <end position="86"/>
    </location>
</feature>
<dbReference type="InterPro" id="IPR040290">
    <property type="entry name" value="Prot_E6-like"/>
</dbReference>
<comment type="caution">
    <text evidence="3">The sequence shown here is derived from an EMBL/GenBank/DDBJ whole genome shotgun (WGS) entry which is preliminary data.</text>
</comment>
<protein>
    <recommendedName>
        <fullName evidence="5">Protein E6-like</fullName>
    </recommendedName>
</protein>
<dbReference type="PANTHER" id="PTHR35274:SF2">
    <property type="entry name" value="E6-LIKE PROTEIN"/>
    <property type="match status" value="1"/>
</dbReference>
<keyword evidence="2" id="KW-0732">Signal</keyword>
<feature type="signal peptide" evidence="2">
    <location>
        <begin position="1"/>
        <end position="25"/>
    </location>
</feature>
<dbReference type="PANTHER" id="PTHR35274">
    <property type="entry name" value="E6-LIKE PROTEIN"/>
    <property type="match status" value="1"/>
</dbReference>
<feature type="region of interest" description="Disordered" evidence="1">
    <location>
        <begin position="232"/>
        <end position="252"/>
    </location>
</feature>
<sequence>MAFTAKSFSIFLLLITLLSSLRTQASKVPNVNPNTKQPPNNQQQEPKFLPENEHPYGLYSQDSGHIPHSTTTPNDNPAATPATNVVPYDPAPYVTEPAEERNSYTTNPNNNYYYNGAQNYYNSQQEEESSYQTYPANANNRKTNNYYYNAGRFRGGATLNSRDKYFNNGGGANNGYDQPQGMSDTRSLENGKYFYDINTDMYSSNHPYEMLRRIGARNEYNNMNNAYEFNGENSMGGYQNQDEFQDEVNNMP</sequence>
<feature type="compositionally biased region" description="Low complexity" evidence="1">
    <location>
        <begin position="28"/>
        <end position="47"/>
    </location>
</feature>
<evidence type="ECO:0008006" key="5">
    <source>
        <dbReference type="Google" id="ProtNLM"/>
    </source>
</evidence>
<accession>A0AAV6WDU9</accession>
<feature type="compositionally biased region" description="Low complexity" evidence="1">
    <location>
        <begin position="70"/>
        <end position="84"/>
    </location>
</feature>
<feature type="chain" id="PRO_5043888166" description="Protein E6-like" evidence="2">
    <location>
        <begin position="26"/>
        <end position="252"/>
    </location>
</feature>
<dbReference type="EMBL" id="WHWC01000018">
    <property type="protein sequence ID" value="KAG8365507.1"/>
    <property type="molecule type" value="Genomic_DNA"/>
</dbReference>